<evidence type="ECO:0000256" key="4">
    <source>
        <dbReference type="ARBA" id="ARBA00022803"/>
    </source>
</evidence>
<gene>
    <name evidence="7" type="primary">11411409</name>
    <name evidence="5" type="ordered locus">MTR_5g037420</name>
    <name evidence="6" type="ORF">MtrunA17_Chr5g0415461</name>
</gene>
<evidence type="ECO:0000313" key="6">
    <source>
        <dbReference type="EMBL" id="RHN55231.1"/>
    </source>
</evidence>
<evidence type="ECO:0000256" key="3">
    <source>
        <dbReference type="ARBA" id="ARBA00022737"/>
    </source>
</evidence>
<evidence type="ECO:0000313" key="8">
    <source>
        <dbReference type="Proteomes" id="UP000002051"/>
    </source>
</evidence>
<reference evidence="5 8" key="1">
    <citation type="journal article" date="2011" name="Nature">
        <title>The Medicago genome provides insight into the evolution of rhizobial symbioses.</title>
        <authorList>
            <person name="Young N.D."/>
            <person name="Debelle F."/>
            <person name="Oldroyd G.E."/>
            <person name="Geurts R."/>
            <person name="Cannon S.B."/>
            <person name="Udvardi M.K."/>
            <person name="Benedito V.A."/>
            <person name="Mayer K.F."/>
            <person name="Gouzy J."/>
            <person name="Schoof H."/>
            <person name="Van de Peer Y."/>
            <person name="Proost S."/>
            <person name="Cook D.R."/>
            <person name="Meyers B.C."/>
            <person name="Spannagl M."/>
            <person name="Cheung F."/>
            <person name="De Mita S."/>
            <person name="Krishnakumar V."/>
            <person name="Gundlach H."/>
            <person name="Zhou S."/>
            <person name="Mudge J."/>
            <person name="Bharti A.K."/>
            <person name="Murray J.D."/>
            <person name="Naoumkina M.A."/>
            <person name="Rosen B."/>
            <person name="Silverstein K.A."/>
            <person name="Tang H."/>
            <person name="Rombauts S."/>
            <person name="Zhao P.X."/>
            <person name="Zhou P."/>
            <person name="Barbe V."/>
            <person name="Bardou P."/>
            <person name="Bechner M."/>
            <person name="Bellec A."/>
            <person name="Berger A."/>
            <person name="Berges H."/>
            <person name="Bidwell S."/>
            <person name="Bisseling T."/>
            <person name="Choisne N."/>
            <person name="Couloux A."/>
            <person name="Denny R."/>
            <person name="Deshpande S."/>
            <person name="Dai X."/>
            <person name="Doyle J.J."/>
            <person name="Dudez A.M."/>
            <person name="Farmer A.D."/>
            <person name="Fouteau S."/>
            <person name="Franken C."/>
            <person name="Gibelin C."/>
            <person name="Gish J."/>
            <person name="Goldstein S."/>
            <person name="Gonzalez A.J."/>
            <person name="Green P.J."/>
            <person name="Hallab A."/>
            <person name="Hartog M."/>
            <person name="Hua A."/>
            <person name="Humphray S.J."/>
            <person name="Jeong D.H."/>
            <person name="Jing Y."/>
            <person name="Jocker A."/>
            <person name="Kenton S.M."/>
            <person name="Kim D.J."/>
            <person name="Klee K."/>
            <person name="Lai H."/>
            <person name="Lang C."/>
            <person name="Lin S."/>
            <person name="Macmil S.L."/>
            <person name="Magdelenat G."/>
            <person name="Matthews L."/>
            <person name="McCorrison J."/>
            <person name="Monaghan E.L."/>
            <person name="Mun J.H."/>
            <person name="Najar F.Z."/>
            <person name="Nicholson C."/>
            <person name="Noirot C."/>
            <person name="O'Bleness M."/>
            <person name="Paule C.R."/>
            <person name="Poulain J."/>
            <person name="Prion F."/>
            <person name="Qin B."/>
            <person name="Qu C."/>
            <person name="Retzel E.F."/>
            <person name="Riddle C."/>
            <person name="Sallet E."/>
            <person name="Samain S."/>
            <person name="Samson N."/>
            <person name="Sanders I."/>
            <person name="Saurat O."/>
            <person name="Scarpelli C."/>
            <person name="Schiex T."/>
            <person name="Segurens B."/>
            <person name="Severin A.J."/>
            <person name="Sherrier D.J."/>
            <person name="Shi R."/>
            <person name="Sims S."/>
            <person name="Singer S.R."/>
            <person name="Sinharoy S."/>
            <person name="Sterck L."/>
            <person name="Viollet A."/>
            <person name="Wang B.B."/>
            <person name="Wang K."/>
            <person name="Wang M."/>
            <person name="Wang X."/>
            <person name="Warfsmann J."/>
            <person name="Weissenbach J."/>
            <person name="White D.D."/>
            <person name="White J.D."/>
            <person name="Wiley G.B."/>
            <person name="Wincker P."/>
            <person name="Xing Y."/>
            <person name="Yang L."/>
            <person name="Yao Z."/>
            <person name="Ying F."/>
            <person name="Zhai J."/>
            <person name="Zhou L."/>
            <person name="Zuber A."/>
            <person name="Denarie J."/>
            <person name="Dixon R.A."/>
            <person name="May G.D."/>
            <person name="Schwartz D.C."/>
            <person name="Rogers J."/>
            <person name="Quetier F."/>
            <person name="Town C.D."/>
            <person name="Roe B.A."/>
        </authorList>
    </citation>
    <scope>NUCLEOTIDE SEQUENCE [LARGE SCALE GENOMIC DNA]</scope>
    <source>
        <strain evidence="5">A17</strain>
        <strain evidence="7 8">cv. Jemalong A17</strain>
    </source>
</reference>
<protein>
    <recommendedName>
        <fullName evidence="2">Tetratricopeptide repeat protein 38</fullName>
    </recommendedName>
</protein>
<dbReference type="Gramene" id="rna30376">
    <property type="protein sequence ID" value="RHN55231.1"/>
    <property type="gene ID" value="gene30376"/>
</dbReference>
<evidence type="ECO:0000256" key="1">
    <source>
        <dbReference type="ARBA" id="ARBA00005857"/>
    </source>
</evidence>
<dbReference type="PANTHER" id="PTHR16263">
    <property type="entry name" value="TETRATRICOPEPTIDE REPEAT PROTEIN 38"/>
    <property type="match status" value="1"/>
</dbReference>
<dbReference type="InterPro" id="IPR033891">
    <property type="entry name" value="TTC38"/>
</dbReference>
<dbReference type="HOGENOM" id="CLU_1734206_0_0_1"/>
<proteinExistence type="inferred from homology"/>
<keyword evidence="3" id="KW-0677">Repeat</keyword>
<evidence type="ECO:0000313" key="9">
    <source>
        <dbReference type="Proteomes" id="UP000265566"/>
    </source>
</evidence>
<comment type="similarity">
    <text evidence="1">Belongs to the TTC38 family.</text>
</comment>
<dbReference type="InterPro" id="IPR011990">
    <property type="entry name" value="TPR-like_helical_dom_sf"/>
</dbReference>
<dbReference type="AlphaFoldDB" id="G7K8B1"/>
<name>G7K8B1_MEDTR</name>
<reference evidence="9" key="4">
    <citation type="journal article" date="2018" name="Nat. Plants">
        <title>Whole-genome landscape of Medicago truncatula symbiotic genes.</title>
        <authorList>
            <person name="Pecrix Y."/>
            <person name="Staton S.E."/>
            <person name="Sallet E."/>
            <person name="Lelandais-Briere C."/>
            <person name="Moreau S."/>
            <person name="Carrere S."/>
            <person name="Blein T."/>
            <person name="Jardinaud M.F."/>
            <person name="Latrasse D."/>
            <person name="Zouine M."/>
            <person name="Zahm M."/>
            <person name="Kreplak J."/>
            <person name="Mayjonade B."/>
            <person name="Satge C."/>
            <person name="Perez M."/>
            <person name="Cauet S."/>
            <person name="Marande W."/>
            <person name="Chantry-Darmon C."/>
            <person name="Lopez-Roques C."/>
            <person name="Bouchez O."/>
            <person name="Berard A."/>
            <person name="Debelle F."/>
            <person name="Munos S."/>
            <person name="Bendahmane A."/>
            <person name="Berges H."/>
            <person name="Niebel A."/>
            <person name="Buitink J."/>
            <person name="Frugier F."/>
            <person name="Benhamed M."/>
            <person name="Crespi M."/>
            <person name="Gouzy J."/>
            <person name="Gamas P."/>
        </authorList>
    </citation>
    <scope>NUCLEOTIDE SEQUENCE [LARGE SCALE GENOMIC DNA]</scope>
    <source>
        <strain evidence="9">cv. Jemalong A17</strain>
    </source>
</reference>
<reference evidence="6" key="5">
    <citation type="journal article" date="2018" name="Nat. Plants">
        <title>Whole-genome landscape of Medicago truncatula symbiotic genes.</title>
        <authorList>
            <person name="Pecrix Y."/>
            <person name="Gamas P."/>
            <person name="Carrere S."/>
        </authorList>
    </citation>
    <scope>NUCLEOTIDE SEQUENCE</scope>
    <source>
        <tissue evidence="6">Leaves</tissue>
    </source>
</reference>
<dbReference type="OrthoDB" id="1427555at2759"/>
<dbReference type="Proteomes" id="UP000265566">
    <property type="component" value="Chromosome 5"/>
</dbReference>
<keyword evidence="8" id="KW-1185">Reference proteome</keyword>
<evidence type="ECO:0000313" key="7">
    <source>
        <dbReference type="EnsemblPlants" id="AES96463"/>
    </source>
</evidence>
<reference evidence="5 8" key="2">
    <citation type="journal article" date="2014" name="BMC Genomics">
        <title>An improved genome release (version Mt4.0) for the model legume Medicago truncatula.</title>
        <authorList>
            <person name="Tang H."/>
            <person name="Krishnakumar V."/>
            <person name="Bidwell S."/>
            <person name="Rosen B."/>
            <person name="Chan A."/>
            <person name="Zhou S."/>
            <person name="Gentzbittel L."/>
            <person name="Childs K.L."/>
            <person name="Yandell M."/>
            <person name="Gundlach H."/>
            <person name="Mayer K.F."/>
            <person name="Schwartz D.C."/>
            <person name="Town C.D."/>
        </authorList>
    </citation>
    <scope>GENOME REANNOTATION</scope>
    <source>
        <strain evidence="7 8">cv. Jemalong A17</strain>
    </source>
</reference>
<dbReference type="PANTHER" id="PTHR16263:SF4">
    <property type="entry name" value="TETRATRICOPEPTIDE REPEAT PROTEIN 38"/>
    <property type="match status" value="1"/>
</dbReference>
<accession>A0A0C3XHH8</accession>
<evidence type="ECO:0000313" key="5">
    <source>
        <dbReference type="EMBL" id="AES96463.2"/>
    </source>
</evidence>
<dbReference type="EMBL" id="PSQE01000005">
    <property type="protein sequence ID" value="RHN55231.1"/>
    <property type="molecule type" value="Genomic_DNA"/>
</dbReference>
<dbReference type="eggNOG" id="KOG2610">
    <property type="taxonomic scope" value="Eukaryota"/>
</dbReference>
<sequence>MLAFPLLELGQMKEAEEAAKRGFEINNQDGWSQHATCHVLQYECRFREAVEFMEECSPSWNSFLSFMLTHNWWHVALCYLEGNAPMQRVLEVYDNYIWKELDKTDATVPEVYLNAVALLLRLCVRDELEFFGDRLKMLADRLADQVSYDSQ</sequence>
<reference evidence="7" key="3">
    <citation type="submission" date="2015-04" db="UniProtKB">
        <authorList>
            <consortium name="EnsemblPlants"/>
        </authorList>
    </citation>
    <scope>IDENTIFICATION</scope>
    <source>
        <strain evidence="7">cv. Jemalong A17</strain>
    </source>
</reference>
<dbReference type="KEGG" id="mtr:11411409"/>
<organism evidence="5 8">
    <name type="scientific">Medicago truncatula</name>
    <name type="common">Barrel medic</name>
    <name type="synonym">Medicago tribuloides</name>
    <dbReference type="NCBI Taxonomy" id="3880"/>
    <lineage>
        <taxon>Eukaryota</taxon>
        <taxon>Viridiplantae</taxon>
        <taxon>Streptophyta</taxon>
        <taxon>Embryophyta</taxon>
        <taxon>Tracheophyta</taxon>
        <taxon>Spermatophyta</taxon>
        <taxon>Magnoliopsida</taxon>
        <taxon>eudicotyledons</taxon>
        <taxon>Gunneridae</taxon>
        <taxon>Pentapetalae</taxon>
        <taxon>rosids</taxon>
        <taxon>fabids</taxon>
        <taxon>Fabales</taxon>
        <taxon>Fabaceae</taxon>
        <taxon>Papilionoideae</taxon>
        <taxon>50 kb inversion clade</taxon>
        <taxon>NPAAA clade</taxon>
        <taxon>Hologalegina</taxon>
        <taxon>IRL clade</taxon>
        <taxon>Trifolieae</taxon>
        <taxon>Medicago</taxon>
    </lineage>
</organism>
<evidence type="ECO:0000256" key="2">
    <source>
        <dbReference type="ARBA" id="ARBA00019992"/>
    </source>
</evidence>
<accession>G7K8B1</accession>
<dbReference type="SUPFAM" id="SSF48452">
    <property type="entry name" value="TPR-like"/>
    <property type="match status" value="1"/>
</dbReference>
<dbReference type="PaxDb" id="3880-AES96463"/>
<keyword evidence="4" id="KW-0802">TPR repeat</keyword>
<dbReference type="EMBL" id="CM001221">
    <property type="protein sequence ID" value="AES96463.2"/>
    <property type="molecule type" value="Genomic_DNA"/>
</dbReference>
<dbReference type="EnsemblPlants" id="AES96463">
    <property type="protein sequence ID" value="AES96463"/>
    <property type="gene ID" value="MTR_5g037420"/>
</dbReference>
<dbReference type="Proteomes" id="UP000002051">
    <property type="component" value="Chromosome 5"/>
</dbReference>